<dbReference type="EMBL" id="LAZR01052512">
    <property type="protein sequence ID" value="KKK82780.1"/>
    <property type="molecule type" value="Genomic_DNA"/>
</dbReference>
<proteinExistence type="predicted"/>
<accession>A0A0F8ZA07</accession>
<evidence type="ECO:0000256" key="3">
    <source>
        <dbReference type="ARBA" id="ARBA00023163"/>
    </source>
</evidence>
<dbReference type="PROSITE" id="PS50949">
    <property type="entry name" value="HTH_GNTR"/>
    <property type="match status" value="1"/>
</dbReference>
<sequence>MDGRRAVKKQSLPEMIASDLRQRILTGELAEGEAVRQELLAKEYDVSRMPVREALKRLSAEGLV</sequence>
<dbReference type="PRINTS" id="PR00035">
    <property type="entry name" value="HTHGNTR"/>
</dbReference>
<reference evidence="5" key="1">
    <citation type="journal article" date="2015" name="Nature">
        <title>Complex archaea that bridge the gap between prokaryotes and eukaryotes.</title>
        <authorList>
            <person name="Spang A."/>
            <person name="Saw J.H."/>
            <person name="Jorgensen S.L."/>
            <person name="Zaremba-Niedzwiedzka K."/>
            <person name="Martijn J."/>
            <person name="Lind A.E."/>
            <person name="van Eijk R."/>
            <person name="Schleper C."/>
            <person name="Guy L."/>
            <person name="Ettema T.J."/>
        </authorList>
    </citation>
    <scope>NUCLEOTIDE SEQUENCE</scope>
</reference>
<dbReference type="CDD" id="cd07377">
    <property type="entry name" value="WHTH_GntR"/>
    <property type="match status" value="1"/>
</dbReference>
<dbReference type="Gene3D" id="1.10.10.10">
    <property type="entry name" value="Winged helix-like DNA-binding domain superfamily/Winged helix DNA-binding domain"/>
    <property type="match status" value="1"/>
</dbReference>
<protein>
    <recommendedName>
        <fullName evidence="4">HTH gntR-type domain-containing protein</fullName>
    </recommendedName>
</protein>
<keyword evidence="2" id="KW-0238">DNA-binding</keyword>
<dbReference type="SUPFAM" id="SSF46785">
    <property type="entry name" value="Winged helix' DNA-binding domain"/>
    <property type="match status" value="1"/>
</dbReference>
<evidence type="ECO:0000313" key="5">
    <source>
        <dbReference type="EMBL" id="KKK82780.1"/>
    </source>
</evidence>
<dbReference type="InterPro" id="IPR000524">
    <property type="entry name" value="Tscrpt_reg_HTH_GntR"/>
</dbReference>
<evidence type="ECO:0000256" key="1">
    <source>
        <dbReference type="ARBA" id="ARBA00023015"/>
    </source>
</evidence>
<dbReference type="PANTHER" id="PTHR43537:SF41">
    <property type="entry name" value="TRANSCRIPTIONAL REGULATORY PROTEIN"/>
    <property type="match status" value="1"/>
</dbReference>
<gene>
    <name evidence="5" type="ORF">LCGC14_2799980</name>
</gene>
<feature type="domain" description="HTH gntR-type" evidence="4">
    <location>
        <begin position="10"/>
        <end position="64"/>
    </location>
</feature>
<dbReference type="GO" id="GO:0003700">
    <property type="term" value="F:DNA-binding transcription factor activity"/>
    <property type="evidence" value="ECO:0007669"/>
    <property type="project" value="InterPro"/>
</dbReference>
<comment type="caution">
    <text evidence="5">The sequence shown here is derived from an EMBL/GenBank/DDBJ whole genome shotgun (WGS) entry which is preliminary data.</text>
</comment>
<feature type="non-terminal residue" evidence="5">
    <location>
        <position position="64"/>
    </location>
</feature>
<dbReference type="SMART" id="SM00345">
    <property type="entry name" value="HTH_GNTR"/>
    <property type="match status" value="1"/>
</dbReference>
<organism evidence="5">
    <name type="scientific">marine sediment metagenome</name>
    <dbReference type="NCBI Taxonomy" id="412755"/>
    <lineage>
        <taxon>unclassified sequences</taxon>
        <taxon>metagenomes</taxon>
        <taxon>ecological metagenomes</taxon>
    </lineage>
</organism>
<dbReference type="GO" id="GO:0003677">
    <property type="term" value="F:DNA binding"/>
    <property type="evidence" value="ECO:0007669"/>
    <property type="project" value="UniProtKB-KW"/>
</dbReference>
<name>A0A0F8ZA07_9ZZZZ</name>
<keyword evidence="1" id="KW-0805">Transcription regulation</keyword>
<evidence type="ECO:0000259" key="4">
    <source>
        <dbReference type="PROSITE" id="PS50949"/>
    </source>
</evidence>
<dbReference type="PANTHER" id="PTHR43537">
    <property type="entry name" value="TRANSCRIPTIONAL REGULATOR, GNTR FAMILY"/>
    <property type="match status" value="1"/>
</dbReference>
<dbReference type="AlphaFoldDB" id="A0A0F8ZA07"/>
<dbReference type="InterPro" id="IPR036390">
    <property type="entry name" value="WH_DNA-bd_sf"/>
</dbReference>
<evidence type="ECO:0000256" key="2">
    <source>
        <dbReference type="ARBA" id="ARBA00023125"/>
    </source>
</evidence>
<dbReference type="Pfam" id="PF00392">
    <property type="entry name" value="GntR"/>
    <property type="match status" value="1"/>
</dbReference>
<dbReference type="InterPro" id="IPR036388">
    <property type="entry name" value="WH-like_DNA-bd_sf"/>
</dbReference>
<keyword evidence="3" id="KW-0804">Transcription</keyword>